<name>A0A923MEM3_9FIRM</name>
<proteinExistence type="predicted"/>
<reference evidence="2" key="1">
    <citation type="submission" date="2020-08" db="EMBL/GenBank/DDBJ databases">
        <title>Genome public.</title>
        <authorList>
            <person name="Liu C."/>
            <person name="Sun Q."/>
        </authorList>
    </citation>
    <scope>NUCLEOTIDE SEQUENCE</scope>
    <source>
        <strain evidence="2">BX15</strain>
    </source>
</reference>
<sequence>MEYDLILARSVTYAQRMQRALNRAGIRSQLFRAPRDLTDLGCAYVVRISPYDLGAALPILRREGLGPLRIYVQRGGDIQEMGL</sequence>
<protein>
    <submittedName>
        <fullName evidence="2">DUF3343 domain-containing protein</fullName>
    </submittedName>
</protein>
<dbReference type="AlphaFoldDB" id="A0A923MEM3"/>
<dbReference type="Pfam" id="PF11823">
    <property type="entry name" value="Se_S_carrier"/>
    <property type="match status" value="1"/>
</dbReference>
<dbReference type="EMBL" id="JACOQI010000002">
    <property type="protein sequence ID" value="MBC5769302.1"/>
    <property type="molecule type" value="Genomic_DNA"/>
</dbReference>
<dbReference type="InterPro" id="IPR021778">
    <property type="entry name" value="Se/S_carrier-like"/>
</dbReference>
<comment type="caution">
    <text evidence="2">The sequence shown here is derived from an EMBL/GenBank/DDBJ whole genome shotgun (WGS) entry which is preliminary data.</text>
</comment>
<keyword evidence="3" id="KW-1185">Reference proteome</keyword>
<evidence type="ECO:0000259" key="1">
    <source>
        <dbReference type="Pfam" id="PF11823"/>
    </source>
</evidence>
<organism evidence="2 3">
    <name type="scientific">Dysosmobacter segnis</name>
    <dbReference type="NCBI Taxonomy" id="2763042"/>
    <lineage>
        <taxon>Bacteria</taxon>
        <taxon>Bacillati</taxon>
        <taxon>Bacillota</taxon>
        <taxon>Clostridia</taxon>
        <taxon>Eubacteriales</taxon>
        <taxon>Oscillospiraceae</taxon>
        <taxon>Dysosmobacter</taxon>
    </lineage>
</organism>
<evidence type="ECO:0000313" key="2">
    <source>
        <dbReference type="EMBL" id="MBC5769302.1"/>
    </source>
</evidence>
<dbReference type="RefSeq" id="WP_187013682.1">
    <property type="nucleotide sequence ID" value="NZ_JACOQI010000002.1"/>
</dbReference>
<gene>
    <name evidence="2" type="ORF">H8Z83_02940</name>
</gene>
<dbReference type="Proteomes" id="UP000620327">
    <property type="component" value="Unassembled WGS sequence"/>
</dbReference>
<evidence type="ECO:0000313" key="3">
    <source>
        <dbReference type="Proteomes" id="UP000620327"/>
    </source>
</evidence>
<feature type="domain" description="Putative Se/S carrier protein-like" evidence="1">
    <location>
        <begin position="5"/>
        <end position="71"/>
    </location>
</feature>
<accession>A0A923MEM3</accession>